<accession>A0A195F4S2</accession>
<dbReference type="Proteomes" id="UP000078541">
    <property type="component" value="Unassembled WGS sequence"/>
</dbReference>
<dbReference type="AlphaFoldDB" id="A0A195F4S2"/>
<dbReference type="EMBL" id="KQ981820">
    <property type="protein sequence ID" value="KYN35172.1"/>
    <property type="molecule type" value="Genomic_DNA"/>
</dbReference>
<keyword evidence="2" id="KW-1185">Reference proteome</keyword>
<reference evidence="1 2" key="1">
    <citation type="submission" date="2016-03" db="EMBL/GenBank/DDBJ databases">
        <title>Trachymyrmex septentrionalis WGS genome.</title>
        <authorList>
            <person name="Nygaard S."/>
            <person name="Hu H."/>
            <person name="Boomsma J."/>
            <person name="Zhang G."/>
        </authorList>
    </citation>
    <scope>NUCLEOTIDE SEQUENCE [LARGE SCALE GENOMIC DNA]</scope>
    <source>
        <strain evidence="1">Tsep2-gDNA-1</strain>
        <tissue evidence="1">Whole body</tissue>
    </source>
</reference>
<evidence type="ECO:0000313" key="2">
    <source>
        <dbReference type="Proteomes" id="UP000078541"/>
    </source>
</evidence>
<sequence length="131" mass="15323">MIIVWKDLSQCDYYSFGPLKELGGFEDNAGRIKKSRLPPRAQMYDDKGRRDVVMGSTGVELDAIFTPDVFLNSRSYRIGSHKLKSTRALKRMREGDNFSRDTPRYRDSARNSRRITQFNEKYILNIHGRDR</sequence>
<name>A0A195F4S2_9HYME</name>
<gene>
    <name evidence="1" type="ORF">ALC56_10346</name>
</gene>
<proteinExistence type="predicted"/>
<evidence type="ECO:0000313" key="1">
    <source>
        <dbReference type="EMBL" id="KYN35172.1"/>
    </source>
</evidence>
<organism evidence="1 2">
    <name type="scientific">Trachymyrmex septentrionalis</name>
    <dbReference type="NCBI Taxonomy" id="34720"/>
    <lineage>
        <taxon>Eukaryota</taxon>
        <taxon>Metazoa</taxon>
        <taxon>Ecdysozoa</taxon>
        <taxon>Arthropoda</taxon>
        <taxon>Hexapoda</taxon>
        <taxon>Insecta</taxon>
        <taxon>Pterygota</taxon>
        <taxon>Neoptera</taxon>
        <taxon>Endopterygota</taxon>
        <taxon>Hymenoptera</taxon>
        <taxon>Apocrita</taxon>
        <taxon>Aculeata</taxon>
        <taxon>Formicoidea</taxon>
        <taxon>Formicidae</taxon>
        <taxon>Myrmicinae</taxon>
        <taxon>Trachymyrmex</taxon>
    </lineage>
</organism>
<protein>
    <submittedName>
        <fullName evidence="1">Uncharacterized protein</fullName>
    </submittedName>
</protein>